<gene>
    <name evidence="3" type="ORF">JMJ35_007357</name>
</gene>
<feature type="compositionally biased region" description="Basic and acidic residues" evidence="2">
    <location>
        <begin position="119"/>
        <end position="130"/>
    </location>
</feature>
<name>A0AA39QYC4_9LECA</name>
<dbReference type="Proteomes" id="UP001166286">
    <property type="component" value="Unassembled WGS sequence"/>
</dbReference>
<evidence type="ECO:0000313" key="4">
    <source>
        <dbReference type="Proteomes" id="UP001166286"/>
    </source>
</evidence>
<feature type="compositionally biased region" description="Polar residues" evidence="2">
    <location>
        <begin position="242"/>
        <end position="260"/>
    </location>
</feature>
<feature type="compositionally biased region" description="Basic and acidic residues" evidence="2">
    <location>
        <begin position="231"/>
        <end position="241"/>
    </location>
</feature>
<dbReference type="Pfam" id="PF09783">
    <property type="entry name" value="Vac_ImportDeg"/>
    <property type="match status" value="1"/>
</dbReference>
<feature type="compositionally biased region" description="Polar residues" evidence="2">
    <location>
        <begin position="88"/>
        <end position="102"/>
    </location>
</feature>
<sequence length="620" mass="71695">MPEATEQPSQSSDATVFSPYLEQPVPDLASTLSTQAEEANDENISFLLRAELTDEQDSTDFDDASDRRRRMRRAVDAMVEPRVYTPAQLQELGSLQEPSYSERTSRHEYNGWAPGASDDEGHNRQGRSDSHSSAALLDEQILRRDEQHLRDRMRIRRVRDATQLEWRDLLPIFPEDPTPQEIASHEQSYFDENEAPTVNESSLRTTALLQAVRRNPTARSRNELQRYLLDRERERVDDRNRPTSARINETASSNASPSQRRQMHREATVRQELQQQRDLIAEHQQRRNYLEEQLRQQRDGIVPPGENRRRRYWQRPSYWPVPNERRRVDDAIKYLGQLRLCESDKEGQETAEEGGIDPEELCPQNRHDFLVNTQIVPPPPESSWLQVGGVLLGTQHGASYSTSLPSYTPLMPPSTYRSRTGNPHFGSVPPRTTSPTRDLPTDSSLLEEERWPVKVTIHSIDYTTMTLAGTMEAFNVPDKTSPTKVSSITTFLEGEIIDFNTFTLETKSFKADTRVDGMYWKKLPPFKDMCDDETMVRNLLSKEWLEKELMQKWILMRWKEKCFVTPSDAQTALTISGFYYVSLRRETGDVEGLYYDPHSNPYQHLSLSSQQRTFPTYTFA</sequence>
<dbReference type="PANTHER" id="PTHR14534">
    <property type="entry name" value="VACUOLAR IMPORT AND DEGRADATION PROTEIN 24"/>
    <property type="match status" value="1"/>
</dbReference>
<evidence type="ECO:0000256" key="2">
    <source>
        <dbReference type="SAM" id="MobiDB-lite"/>
    </source>
</evidence>
<dbReference type="GO" id="GO:0034657">
    <property type="term" value="C:GID complex"/>
    <property type="evidence" value="ECO:0007669"/>
    <property type="project" value="TreeGrafter"/>
</dbReference>
<evidence type="ECO:0000256" key="1">
    <source>
        <dbReference type="ARBA" id="ARBA00061469"/>
    </source>
</evidence>
<dbReference type="AlphaFoldDB" id="A0AA39QYC4"/>
<dbReference type="GO" id="GO:0045721">
    <property type="term" value="P:negative regulation of gluconeogenesis"/>
    <property type="evidence" value="ECO:0007669"/>
    <property type="project" value="TreeGrafter"/>
</dbReference>
<feature type="region of interest" description="Disordered" evidence="2">
    <location>
        <begin position="88"/>
        <end position="139"/>
    </location>
</feature>
<proteinExistence type="inferred from homology"/>
<feature type="region of interest" description="Disordered" evidence="2">
    <location>
        <begin position="1"/>
        <end position="23"/>
    </location>
</feature>
<dbReference type="EMBL" id="JAFEKC020000017">
    <property type="protein sequence ID" value="KAK0509963.1"/>
    <property type="molecule type" value="Genomic_DNA"/>
</dbReference>
<protein>
    <recommendedName>
        <fullName evidence="5">Vacuolar import and degradation protein-domain-containing protein</fullName>
    </recommendedName>
</protein>
<evidence type="ECO:0008006" key="5">
    <source>
        <dbReference type="Google" id="ProtNLM"/>
    </source>
</evidence>
<dbReference type="PANTHER" id="PTHR14534:SF3">
    <property type="entry name" value="GID COMPLEX SUBUNIT 4 HOMOLOG"/>
    <property type="match status" value="1"/>
</dbReference>
<accession>A0AA39QYC4</accession>
<comment type="caution">
    <text evidence="3">The sequence shown here is derived from an EMBL/GenBank/DDBJ whole genome shotgun (WGS) entry which is preliminary data.</text>
</comment>
<organism evidence="3 4">
    <name type="scientific">Cladonia borealis</name>
    <dbReference type="NCBI Taxonomy" id="184061"/>
    <lineage>
        <taxon>Eukaryota</taxon>
        <taxon>Fungi</taxon>
        <taxon>Dikarya</taxon>
        <taxon>Ascomycota</taxon>
        <taxon>Pezizomycotina</taxon>
        <taxon>Lecanoromycetes</taxon>
        <taxon>OSLEUM clade</taxon>
        <taxon>Lecanoromycetidae</taxon>
        <taxon>Lecanorales</taxon>
        <taxon>Lecanorineae</taxon>
        <taxon>Cladoniaceae</taxon>
        <taxon>Cladonia</taxon>
    </lineage>
</organism>
<feature type="compositionally biased region" description="Polar residues" evidence="2">
    <location>
        <begin position="430"/>
        <end position="443"/>
    </location>
</feature>
<evidence type="ECO:0000313" key="3">
    <source>
        <dbReference type="EMBL" id="KAK0509963.1"/>
    </source>
</evidence>
<dbReference type="GO" id="GO:0006623">
    <property type="term" value="P:protein targeting to vacuole"/>
    <property type="evidence" value="ECO:0007669"/>
    <property type="project" value="TreeGrafter"/>
</dbReference>
<dbReference type="GO" id="GO:0043161">
    <property type="term" value="P:proteasome-mediated ubiquitin-dependent protein catabolic process"/>
    <property type="evidence" value="ECO:0007669"/>
    <property type="project" value="TreeGrafter"/>
</dbReference>
<reference evidence="3" key="1">
    <citation type="submission" date="2023-03" db="EMBL/GenBank/DDBJ databases">
        <title>Complete genome of Cladonia borealis.</title>
        <authorList>
            <person name="Park H."/>
        </authorList>
    </citation>
    <scope>NUCLEOTIDE SEQUENCE</scope>
    <source>
        <strain evidence="3">ANT050790</strain>
    </source>
</reference>
<dbReference type="InterPro" id="IPR018618">
    <property type="entry name" value="GID4/10-like"/>
</dbReference>
<keyword evidence="4" id="KW-1185">Reference proteome</keyword>
<feature type="compositionally biased region" description="Polar residues" evidence="2">
    <location>
        <begin position="1"/>
        <end position="15"/>
    </location>
</feature>
<comment type="similarity">
    <text evidence="1">Belongs to the GID4/VID24 family.</text>
</comment>
<feature type="region of interest" description="Disordered" evidence="2">
    <location>
        <begin position="231"/>
        <end position="269"/>
    </location>
</feature>
<feature type="region of interest" description="Disordered" evidence="2">
    <location>
        <begin position="419"/>
        <end position="443"/>
    </location>
</feature>
<dbReference type="GO" id="GO:0005773">
    <property type="term" value="C:vacuole"/>
    <property type="evidence" value="ECO:0007669"/>
    <property type="project" value="GOC"/>
</dbReference>
<dbReference type="GO" id="GO:0007039">
    <property type="term" value="P:protein catabolic process in the vacuole"/>
    <property type="evidence" value="ECO:0007669"/>
    <property type="project" value="TreeGrafter"/>
</dbReference>